<comment type="caution">
    <text evidence="2">The sequence shown here is derived from an EMBL/GenBank/DDBJ whole genome shotgun (WGS) entry which is preliminary data.</text>
</comment>
<dbReference type="Gene3D" id="3.40.462.20">
    <property type="match status" value="1"/>
</dbReference>
<feature type="signal peptide" evidence="1">
    <location>
        <begin position="1"/>
        <end position="23"/>
    </location>
</feature>
<keyword evidence="1" id="KW-0732">Signal</keyword>
<proteinExistence type="predicted"/>
<dbReference type="InterPro" id="IPR016169">
    <property type="entry name" value="FAD-bd_PCMH_sub2"/>
</dbReference>
<organism evidence="2 3">
    <name type="scientific">Gossypium arboreum</name>
    <name type="common">Tree cotton</name>
    <name type="synonym">Gossypium nanking</name>
    <dbReference type="NCBI Taxonomy" id="29729"/>
    <lineage>
        <taxon>Eukaryota</taxon>
        <taxon>Viridiplantae</taxon>
        <taxon>Streptophyta</taxon>
        <taxon>Embryophyta</taxon>
        <taxon>Tracheophyta</taxon>
        <taxon>Spermatophyta</taxon>
        <taxon>Magnoliopsida</taxon>
        <taxon>eudicotyledons</taxon>
        <taxon>Gunneridae</taxon>
        <taxon>Pentapetalae</taxon>
        <taxon>rosids</taxon>
        <taxon>malvids</taxon>
        <taxon>Malvales</taxon>
        <taxon>Malvaceae</taxon>
        <taxon>Malvoideae</taxon>
        <taxon>Gossypium</taxon>
    </lineage>
</organism>
<keyword evidence="3" id="KW-1185">Reference proteome</keyword>
<gene>
    <name evidence="2" type="ORF">PVK06_034200</name>
</gene>
<accession>A0ABR0NE38</accession>
<dbReference type="EMBL" id="JARKNE010000010">
    <property type="protein sequence ID" value="KAK5793064.1"/>
    <property type="molecule type" value="Genomic_DNA"/>
</dbReference>
<evidence type="ECO:0000313" key="3">
    <source>
        <dbReference type="Proteomes" id="UP001358586"/>
    </source>
</evidence>
<dbReference type="Proteomes" id="UP001358586">
    <property type="component" value="Chromosome 10"/>
</dbReference>
<evidence type="ECO:0000313" key="2">
    <source>
        <dbReference type="EMBL" id="KAK5793064.1"/>
    </source>
</evidence>
<dbReference type="Gene3D" id="3.30.465.10">
    <property type="match status" value="1"/>
</dbReference>
<dbReference type="InterPro" id="IPR016167">
    <property type="entry name" value="FAD-bd_PCMH_sub1"/>
</dbReference>
<dbReference type="PANTHER" id="PTHR32448">
    <property type="entry name" value="OS08G0158400 PROTEIN"/>
    <property type="match status" value="1"/>
</dbReference>
<protein>
    <submittedName>
        <fullName evidence="2">Uncharacterized protein</fullName>
    </submittedName>
</protein>
<feature type="chain" id="PRO_5045672263" evidence="1">
    <location>
        <begin position="24"/>
        <end position="167"/>
    </location>
</feature>
<evidence type="ECO:0000256" key="1">
    <source>
        <dbReference type="SAM" id="SignalP"/>
    </source>
</evidence>
<sequence>MAISKPLLVFFSLVFYNLSFSWAALDPTYQSLLQCLSEIIPSLNVSAVIVSNNNPSFASILESPIYNARFNRTATPKPAIIITPSDESHVSVAAIRGAGGANFGVVTAYKIKLVKVPLKATVFKVERFLDDNGTEVAFKRQTVGATTDPNLFTRMLLQPNTKAKQTM</sequence>
<name>A0ABR0NE38_GOSAR</name>
<dbReference type="Gene3D" id="3.30.43.10">
    <property type="entry name" value="Uridine Diphospho-n-acetylenolpyruvylglucosamine Reductase, domain 2"/>
    <property type="match status" value="1"/>
</dbReference>
<reference evidence="2 3" key="1">
    <citation type="submission" date="2023-03" db="EMBL/GenBank/DDBJ databases">
        <title>WGS of Gossypium arboreum.</title>
        <authorList>
            <person name="Yu D."/>
        </authorList>
    </citation>
    <scope>NUCLEOTIDE SEQUENCE [LARGE SCALE GENOMIC DNA]</scope>
    <source>
        <tissue evidence="2">Leaf</tissue>
    </source>
</reference>